<dbReference type="AlphaFoldDB" id="A0AAD7CXX8"/>
<evidence type="ECO:0000313" key="1">
    <source>
        <dbReference type="EMBL" id="KAJ7669590.1"/>
    </source>
</evidence>
<sequence length="222" mass="24408">MAACHALHTLKLSLVDTDFTRLHTSIMPFPALRVLNVEITGTCRADAVPATPLAPELTFYRGPAVILPLVLSGAQPEGLIITKGRAAEVLDALRTAAHPQWGTMLSMRVALRDVLNGAVLRELLGLCPHLAHLTLEISSDDDGQSGPPAATVLTKLSEIFRVHRALETIAFSWRLPDTTSIPDQVELDALLRREVPSLRDVVFHTSLSRRQMRDFPHFTTLF</sequence>
<keyword evidence="2" id="KW-1185">Reference proteome</keyword>
<dbReference type="EMBL" id="JARKIE010000187">
    <property type="protein sequence ID" value="KAJ7669590.1"/>
    <property type="molecule type" value="Genomic_DNA"/>
</dbReference>
<comment type="caution">
    <text evidence="1">The sequence shown here is derived from an EMBL/GenBank/DDBJ whole genome shotgun (WGS) entry which is preliminary data.</text>
</comment>
<protein>
    <submittedName>
        <fullName evidence="1">Uncharacterized protein</fullName>
    </submittedName>
</protein>
<organism evidence="1 2">
    <name type="scientific">Mycena rosella</name>
    <name type="common">Pink bonnet</name>
    <name type="synonym">Agaricus rosellus</name>
    <dbReference type="NCBI Taxonomy" id="1033263"/>
    <lineage>
        <taxon>Eukaryota</taxon>
        <taxon>Fungi</taxon>
        <taxon>Dikarya</taxon>
        <taxon>Basidiomycota</taxon>
        <taxon>Agaricomycotina</taxon>
        <taxon>Agaricomycetes</taxon>
        <taxon>Agaricomycetidae</taxon>
        <taxon>Agaricales</taxon>
        <taxon>Marasmiineae</taxon>
        <taxon>Mycenaceae</taxon>
        <taxon>Mycena</taxon>
    </lineage>
</organism>
<reference evidence="1" key="1">
    <citation type="submission" date="2023-03" db="EMBL/GenBank/DDBJ databases">
        <title>Massive genome expansion in bonnet fungi (Mycena s.s.) driven by repeated elements and novel gene families across ecological guilds.</title>
        <authorList>
            <consortium name="Lawrence Berkeley National Laboratory"/>
            <person name="Harder C.B."/>
            <person name="Miyauchi S."/>
            <person name="Viragh M."/>
            <person name="Kuo A."/>
            <person name="Thoen E."/>
            <person name="Andreopoulos B."/>
            <person name="Lu D."/>
            <person name="Skrede I."/>
            <person name="Drula E."/>
            <person name="Henrissat B."/>
            <person name="Morin E."/>
            <person name="Kohler A."/>
            <person name="Barry K."/>
            <person name="LaButti K."/>
            <person name="Morin E."/>
            <person name="Salamov A."/>
            <person name="Lipzen A."/>
            <person name="Mereny Z."/>
            <person name="Hegedus B."/>
            <person name="Baldrian P."/>
            <person name="Stursova M."/>
            <person name="Weitz H."/>
            <person name="Taylor A."/>
            <person name="Grigoriev I.V."/>
            <person name="Nagy L.G."/>
            <person name="Martin F."/>
            <person name="Kauserud H."/>
        </authorList>
    </citation>
    <scope>NUCLEOTIDE SEQUENCE</scope>
    <source>
        <strain evidence="1">CBHHK067</strain>
    </source>
</reference>
<name>A0AAD7CXX8_MYCRO</name>
<dbReference type="Proteomes" id="UP001221757">
    <property type="component" value="Unassembled WGS sequence"/>
</dbReference>
<evidence type="ECO:0000313" key="2">
    <source>
        <dbReference type="Proteomes" id="UP001221757"/>
    </source>
</evidence>
<gene>
    <name evidence="1" type="ORF">B0H17DRAFT_1086691</name>
</gene>
<accession>A0AAD7CXX8</accession>
<proteinExistence type="predicted"/>